<dbReference type="AlphaFoldDB" id="A0A1Q2HYY8"/>
<evidence type="ECO:0000313" key="3">
    <source>
        <dbReference type="EMBL" id="AQQ16044.1"/>
    </source>
</evidence>
<dbReference type="PROSITE" id="PS51257">
    <property type="entry name" value="PROKAR_LIPOPROTEIN"/>
    <property type="match status" value="1"/>
</dbReference>
<dbReference type="Proteomes" id="UP000217209">
    <property type="component" value="Chromosome"/>
</dbReference>
<protein>
    <submittedName>
        <fullName evidence="3">Uncharacterized protein</fullName>
    </submittedName>
</protein>
<keyword evidence="4" id="KW-1185">Reference proteome</keyword>
<feature type="compositionally biased region" description="Acidic residues" evidence="1">
    <location>
        <begin position="27"/>
        <end position="42"/>
    </location>
</feature>
<feature type="signal peptide" evidence="2">
    <location>
        <begin position="1"/>
        <end position="24"/>
    </location>
</feature>
<dbReference type="RefSeq" id="WP_095660650.1">
    <property type="nucleotide sequence ID" value="NZ_BAAAKB010000001.1"/>
</dbReference>
<organism evidence="3 4">
    <name type="scientific">Corynebacterium glaucum</name>
    <dbReference type="NCBI Taxonomy" id="187491"/>
    <lineage>
        <taxon>Bacteria</taxon>
        <taxon>Bacillati</taxon>
        <taxon>Actinomycetota</taxon>
        <taxon>Actinomycetes</taxon>
        <taxon>Mycobacteriales</taxon>
        <taxon>Corynebacteriaceae</taxon>
        <taxon>Corynebacterium</taxon>
    </lineage>
</organism>
<proteinExistence type="predicted"/>
<name>A0A1Q2HYY8_9CORY</name>
<keyword evidence="2" id="KW-0732">Signal</keyword>
<reference evidence="3 4" key="1">
    <citation type="submission" date="2016-12" db="EMBL/GenBank/DDBJ databases">
        <authorList>
            <person name="Song W.-J."/>
            <person name="Kurnit D.M."/>
        </authorList>
    </citation>
    <scope>NUCLEOTIDE SEQUENCE [LARGE SCALE GENOMIC DNA]</scope>
    <source>
        <strain evidence="3 4">DSM 30827</strain>
    </source>
</reference>
<evidence type="ECO:0000256" key="2">
    <source>
        <dbReference type="SAM" id="SignalP"/>
    </source>
</evidence>
<gene>
    <name evidence="3" type="ORF">CGLAU_10540</name>
</gene>
<feature type="region of interest" description="Disordered" evidence="1">
    <location>
        <begin position="26"/>
        <end position="84"/>
    </location>
</feature>
<dbReference type="OrthoDB" id="4418633at2"/>
<evidence type="ECO:0000313" key="4">
    <source>
        <dbReference type="Proteomes" id="UP000217209"/>
    </source>
</evidence>
<feature type="chain" id="PRO_5038872346" evidence="2">
    <location>
        <begin position="25"/>
        <end position="240"/>
    </location>
</feature>
<dbReference type="EMBL" id="CP019688">
    <property type="protein sequence ID" value="AQQ16044.1"/>
    <property type="molecule type" value="Genomic_DNA"/>
</dbReference>
<accession>A0A1Q2HYY8</accession>
<evidence type="ECO:0000256" key="1">
    <source>
        <dbReference type="SAM" id="MobiDB-lite"/>
    </source>
</evidence>
<sequence precursor="true">MFKYAKSKMTVVAVMAATSLTLTACGEDSEDTLEEPTTEEATSEQAMTSEAETSSAAASSSASSADGSGVAAPPADFSPANNGDHFKLGETAQIKTTNYDGAEFYLTVRVDPRTPITAEEVSKNAGGQEIEDLGEGDQLFCFPVTLTYEGVEGDTTGVPSLLTSPVDAVGNRGGTLYYGGDVACGVHRGDKMPSLLKQLEVGKEYKTAELAIDSPGTVVADSLKVSYDVGDQKHEIYFDM</sequence>
<dbReference type="KEGG" id="cgv:CGLAU_10540"/>
<feature type="compositionally biased region" description="Low complexity" evidence="1">
    <location>
        <begin position="43"/>
        <end position="65"/>
    </location>
</feature>